<sequence length="108" mass="12244">MENPKITSLDKTQTIKMNIYLLTLSLGVILGFITGKMWSNTFYKLQKMITHKTFLKNYHIHHSLGGLIISLLAVIILNNWLETIIVGLGIGMLIEHTISNGFVFLTKK</sequence>
<dbReference type="AlphaFoldDB" id="A0A0G0N8D7"/>
<name>A0A0G0N8D7_9BACT</name>
<accession>A0A0G0N8D7</accession>
<dbReference type="Proteomes" id="UP000034246">
    <property type="component" value="Unassembled WGS sequence"/>
</dbReference>
<feature type="transmembrane region" description="Helical" evidence="1">
    <location>
        <begin position="60"/>
        <end position="78"/>
    </location>
</feature>
<evidence type="ECO:0000313" key="3">
    <source>
        <dbReference type="Proteomes" id="UP000034246"/>
    </source>
</evidence>
<protein>
    <submittedName>
        <fullName evidence="2">Uncharacterized protein</fullName>
    </submittedName>
</protein>
<comment type="caution">
    <text evidence="2">The sequence shown here is derived from an EMBL/GenBank/DDBJ whole genome shotgun (WGS) entry which is preliminary data.</text>
</comment>
<dbReference type="STRING" id="1618550.UT39_C0004G0057"/>
<keyword evidence="1" id="KW-0472">Membrane</keyword>
<gene>
    <name evidence="2" type="ORF">UT39_C0004G0057</name>
</gene>
<feature type="transmembrane region" description="Helical" evidence="1">
    <location>
        <begin position="20"/>
        <end position="39"/>
    </location>
</feature>
<feature type="transmembrane region" description="Helical" evidence="1">
    <location>
        <begin position="84"/>
        <end position="105"/>
    </location>
</feature>
<evidence type="ECO:0000313" key="2">
    <source>
        <dbReference type="EMBL" id="KKR11698.1"/>
    </source>
</evidence>
<dbReference type="EMBL" id="LBWP01000004">
    <property type="protein sequence ID" value="KKR11698.1"/>
    <property type="molecule type" value="Genomic_DNA"/>
</dbReference>
<keyword evidence="1" id="KW-0812">Transmembrane</keyword>
<proteinExistence type="predicted"/>
<keyword evidence="1" id="KW-1133">Transmembrane helix</keyword>
<reference evidence="2 3" key="1">
    <citation type="journal article" date="2015" name="Nature">
        <title>rRNA introns, odd ribosomes, and small enigmatic genomes across a large radiation of phyla.</title>
        <authorList>
            <person name="Brown C.T."/>
            <person name="Hug L.A."/>
            <person name="Thomas B.C."/>
            <person name="Sharon I."/>
            <person name="Castelle C.J."/>
            <person name="Singh A."/>
            <person name="Wilkins M.J."/>
            <person name="Williams K.H."/>
            <person name="Banfield J.F."/>
        </authorList>
    </citation>
    <scope>NUCLEOTIDE SEQUENCE [LARGE SCALE GENOMIC DNA]</scope>
</reference>
<evidence type="ECO:0000256" key="1">
    <source>
        <dbReference type="SAM" id="Phobius"/>
    </source>
</evidence>
<organism evidence="2 3">
    <name type="scientific">Candidatus Woesebacteria bacterium GW2011_GWA1_39_21</name>
    <dbReference type="NCBI Taxonomy" id="1618550"/>
    <lineage>
        <taxon>Bacteria</taxon>
        <taxon>Candidatus Woeseibacteriota</taxon>
    </lineage>
</organism>